<protein>
    <submittedName>
        <fullName evidence="3">DUF5069 domain-containing protein</fullName>
    </submittedName>
</protein>
<evidence type="ECO:0000313" key="3">
    <source>
        <dbReference type="WBParaSite" id="HPLM_0001290501-mRNA-1"/>
    </source>
</evidence>
<dbReference type="AlphaFoldDB" id="A0A0N4WNN1"/>
<evidence type="ECO:0000313" key="1">
    <source>
        <dbReference type="EMBL" id="VDO47073.1"/>
    </source>
</evidence>
<name>A0A0N4WNN1_HAEPC</name>
<dbReference type="EMBL" id="UZAF01018013">
    <property type="protein sequence ID" value="VDO47073.1"/>
    <property type="molecule type" value="Genomic_DNA"/>
</dbReference>
<reference evidence="1 2" key="2">
    <citation type="submission" date="2018-11" db="EMBL/GenBank/DDBJ databases">
        <authorList>
            <consortium name="Pathogen Informatics"/>
        </authorList>
    </citation>
    <scope>NUCLEOTIDE SEQUENCE [LARGE SCALE GENOMIC DNA]</scope>
    <source>
        <strain evidence="1 2">MHpl1</strain>
    </source>
</reference>
<reference evidence="3" key="1">
    <citation type="submission" date="2017-02" db="UniProtKB">
        <authorList>
            <consortium name="WormBaseParasite"/>
        </authorList>
    </citation>
    <scope>IDENTIFICATION</scope>
</reference>
<accession>A0A0N4WNN1</accession>
<dbReference type="Proteomes" id="UP000268014">
    <property type="component" value="Unassembled WGS sequence"/>
</dbReference>
<evidence type="ECO:0000313" key="2">
    <source>
        <dbReference type="Proteomes" id="UP000268014"/>
    </source>
</evidence>
<proteinExistence type="predicted"/>
<dbReference type="WBParaSite" id="HPLM_0001290501-mRNA-1">
    <property type="protein sequence ID" value="HPLM_0001290501-mRNA-1"/>
    <property type="gene ID" value="HPLM_0001290501"/>
</dbReference>
<gene>
    <name evidence="1" type="ORF">HPLM_LOCUS12897</name>
</gene>
<keyword evidence="2" id="KW-1185">Reference proteome</keyword>
<sequence>MRAIPTYVPRRLYGAIGNSLLGENDRDFPLLKSYTLIKEIEGYTPSIRTFLDGKLHDPDALSDDYGATVTRIGAHPD</sequence>
<organism evidence="3">
    <name type="scientific">Haemonchus placei</name>
    <name type="common">Barber's pole worm</name>
    <dbReference type="NCBI Taxonomy" id="6290"/>
    <lineage>
        <taxon>Eukaryota</taxon>
        <taxon>Metazoa</taxon>
        <taxon>Ecdysozoa</taxon>
        <taxon>Nematoda</taxon>
        <taxon>Chromadorea</taxon>
        <taxon>Rhabditida</taxon>
        <taxon>Rhabditina</taxon>
        <taxon>Rhabditomorpha</taxon>
        <taxon>Strongyloidea</taxon>
        <taxon>Trichostrongylidae</taxon>
        <taxon>Haemonchus</taxon>
    </lineage>
</organism>